<organism evidence="1 2">
    <name type="scientific">Neogobius melanostomus</name>
    <name type="common">round goby</name>
    <dbReference type="NCBI Taxonomy" id="47308"/>
    <lineage>
        <taxon>Eukaryota</taxon>
        <taxon>Metazoa</taxon>
        <taxon>Chordata</taxon>
        <taxon>Craniata</taxon>
        <taxon>Vertebrata</taxon>
        <taxon>Euteleostomi</taxon>
        <taxon>Actinopterygii</taxon>
        <taxon>Neopterygii</taxon>
        <taxon>Teleostei</taxon>
        <taxon>Neoteleostei</taxon>
        <taxon>Acanthomorphata</taxon>
        <taxon>Gobiaria</taxon>
        <taxon>Gobiiformes</taxon>
        <taxon>Gobioidei</taxon>
        <taxon>Gobiidae</taxon>
        <taxon>Benthophilinae</taxon>
        <taxon>Neogobiini</taxon>
        <taxon>Neogobius</taxon>
    </lineage>
</organism>
<dbReference type="Ensembl" id="ENSNMLT00000027479.1">
    <property type="protein sequence ID" value="ENSNMLP00000024566.1"/>
    <property type="gene ID" value="ENSNMLG00000015739.1"/>
</dbReference>
<protein>
    <submittedName>
        <fullName evidence="1">Uncharacterized protein</fullName>
    </submittedName>
</protein>
<evidence type="ECO:0000313" key="1">
    <source>
        <dbReference type="Ensembl" id="ENSNMLP00000024566.1"/>
    </source>
</evidence>
<dbReference type="Proteomes" id="UP000694523">
    <property type="component" value="Unplaced"/>
</dbReference>
<proteinExistence type="predicted"/>
<dbReference type="AlphaFoldDB" id="A0A8C6WQJ4"/>
<keyword evidence="2" id="KW-1185">Reference proteome</keyword>
<accession>A0A8C6WQJ4</accession>
<evidence type="ECO:0000313" key="2">
    <source>
        <dbReference type="Proteomes" id="UP000694523"/>
    </source>
</evidence>
<sequence>MESYLCSTGRSAAAHICTNRPSDHHIHIHSLTSTSLKPLKPYMVLVVGETRAQGTVISLIISHCKLPGSMVSMFFIIWEHSSKMYFPLLFLATMQFLS</sequence>
<reference evidence="1" key="2">
    <citation type="submission" date="2025-09" db="UniProtKB">
        <authorList>
            <consortium name="Ensembl"/>
        </authorList>
    </citation>
    <scope>IDENTIFICATION</scope>
</reference>
<name>A0A8C6WQJ4_9GOBI</name>
<reference evidence="1" key="1">
    <citation type="submission" date="2025-08" db="UniProtKB">
        <authorList>
            <consortium name="Ensembl"/>
        </authorList>
    </citation>
    <scope>IDENTIFICATION</scope>
</reference>